<evidence type="ECO:0000256" key="13">
    <source>
        <dbReference type="PIRSR" id="PIRSR639383-3"/>
    </source>
</evidence>
<accession>A0AAW2IDE9</accession>
<organism evidence="18">
    <name type="scientific">Menopon gallinae</name>
    <name type="common">poultry shaft louse</name>
    <dbReference type="NCBI Taxonomy" id="328185"/>
    <lineage>
        <taxon>Eukaryota</taxon>
        <taxon>Metazoa</taxon>
        <taxon>Ecdysozoa</taxon>
        <taxon>Arthropoda</taxon>
        <taxon>Hexapoda</taxon>
        <taxon>Insecta</taxon>
        <taxon>Pterygota</taxon>
        <taxon>Neoptera</taxon>
        <taxon>Paraneoptera</taxon>
        <taxon>Psocodea</taxon>
        <taxon>Troctomorpha</taxon>
        <taxon>Phthiraptera</taxon>
        <taxon>Amblycera</taxon>
        <taxon>Menoponidae</taxon>
        <taxon>Menopon</taxon>
    </lineage>
</organism>
<dbReference type="PANTHER" id="PTHR23088">
    <property type="entry name" value="NITRILASE-RELATED"/>
    <property type="match status" value="1"/>
</dbReference>
<keyword evidence="4" id="KW-0547">Nucleotide-binding</keyword>
<evidence type="ECO:0000256" key="14">
    <source>
        <dbReference type="PROSITE-ProRule" id="PRU00464"/>
    </source>
</evidence>
<sequence>MAQGLIAVCQMTATNDKLKNFETVKRLVHEAKEAKAIVAFLPEACDFFGSSREETFSLAEPIGGPLVQAYKELARNNGIWLSFGGLHEFTGTEKLKNTHIIINDEGEIVGYYNKTHLFDVDIPSQNVKLLESSFIERGQTVPEPVETPVGKIGLSICYDVRFPELSLALARMGADILTYPSAFTFSTGASHWEVLLRAKAIETQCFVVAAAQIGMHNKKRSSWGHGMVIDPWGNVIAQCSDVEGIVTAPINLEYLHKVRSTMPLLKHRRYDLYPAMAVRIAGAGTRTQSVYDFGHVKIPMETVFLQTDKTFAFTNKRCVVPGHVLVAPIRPVQRLSELTPDEICDLFLVTQKVSKAMESIQQATSCTIVVQDGPDAGQTIKHVHVHVLPRKRGDFADNDDIYGELQKHDKDPSRPYRTEEEMNEEAAMIRDMLK</sequence>
<evidence type="ECO:0000313" key="18">
    <source>
        <dbReference type="EMBL" id="KAL0279535.1"/>
    </source>
</evidence>
<dbReference type="InterPro" id="IPR019808">
    <property type="entry name" value="Histidine_triad_CS"/>
</dbReference>
<dbReference type="PANTHER" id="PTHR23088:SF27">
    <property type="entry name" value="DEAMINATED GLUTATHIONE AMIDASE"/>
    <property type="match status" value="1"/>
</dbReference>
<feature type="short sequence motif" description="Histidine triad motif" evidence="14">
    <location>
        <begin position="382"/>
        <end position="386"/>
    </location>
</feature>
<feature type="compositionally biased region" description="Basic and acidic residues" evidence="15">
    <location>
        <begin position="405"/>
        <end position="420"/>
    </location>
</feature>
<dbReference type="CDD" id="cd01275">
    <property type="entry name" value="FHIT"/>
    <property type="match status" value="1"/>
</dbReference>
<proteinExistence type="inferred from homology"/>
<dbReference type="CDD" id="cd07572">
    <property type="entry name" value="nit"/>
    <property type="match status" value="1"/>
</dbReference>
<evidence type="ECO:0000256" key="12">
    <source>
        <dbReference type="PIRSR" id="PIRSR639383-2"/>
    </source>
</evidence>
<comment type="function">
    <text evidence="8">Cleaves A-5'-PPP-5'A to yield AMP and ADP.</text>
</comment>
<evidence type="ECO:0000259" key="17">
    <source>
        <dbReference type="PROSITE" id="PS51084"/>
    </source>
</evidence>
<evidence type="ECO:0000256" key="1">
    <source>
        <dbReference type="ARBA" id="ARBA00001936"/>
    </source>
</evidence>
<evidence type="ECO:0000256" key="8">
    <source>
        <dbReference type="ARBA" id="ARBA00057461"/>
    </source>
</evidence>
<dbReference type="GO" id="GO:0006139">
    <property type="term" value="P:nucleobase-containing compound metabolic process"/>
    <property type="evidence" value="ECO:0007669"/>
    <property type="project" value="TreeGrafter"/>
</dbReference>
<evidence type="ECO:0000256" key="15">
    <source>
        <dbReference type="SAM" id="MobiDB-lite"/>
    </source>
</evidence>
<dbReference type="InterPro" id="IPR003010">
    <property type="entry name" value="C-N_Hydrolase"/>
</dbReference>
<protein>
    <recommendedName>
        <fullName evidence="10">Nitrilase and fragile histidine triad fusion protein NitFhit</fullName>
        <ecNumber evidence="3">3.6.1.29</ecNumber>
    </recommendedName>
</protein>
<evidence type="ECO:0000256" key="7">
    <source>
        <dbReference type="ARBA" id="ARBA00047780"/>
    </source>
</evidence>
<dbReference type="PROSITE" id="PS01227">
    <property type="entry name" value="UPF0012"/>
    <property type="match status" value="1"/>
</dbReference>
<evidence type="ECO:0000256" key="9">
    <source>
        <dbReference type="ARBA" id="ARBA00061127"/>
    </source>
</evidence>
<comment type="cofactor">
    <cofactor evidence="1">
        <name>Mn(2+)</name>
        <dbReference type="ChEBI" id="CHEBI:29035"/>
    </cofactor>
</comment>
<feature type="site" description="Important for induction of apoptosis" evidence="13">
    <location>
        <position position="402"/>
    </location>
</feature>
<dbReference type="Pfam" id="PF01230">
    <property type="entry name" value="HIT"/>
    <property type="match status" value="1"/>
</dbReference>
<feature type="binding site" evidence="12">
    <location>
        <position position="371"/>
    </location>
    <ligand>
        <name>substrate</name>
    </ligand>
</feature>
<evidence type="ECO:0000256" key="3">
    <source>
        <dbReference type="ARBA" id="ARBA00012377"/>
    </source>
</evidence>
<feature type="region of interest" description="Disordered" evidence="15">
    <location>
        <begin position="404"/>
        <end position="424"/>
    </location>
</feature>
<dbReference type="FunFam" id="3.30.428.10:FF:000011">
    <property type="entry name" value="Fragile histidine triad"/>
    <property type="match status" value="1"/>
</dbReference>
<dbReference type="InterPro" id="IPR039383">
    <property type="entry name" value="FHIT"/>
</dbReference>
<keyword evidence="6" id="KW-0511">Multifunctional enzyme</keyword>
<evidence type="ECO:0000256" key="2">
    <source>
        <dbReference type="ARBA" id="ARBA00011881"/>
    </source>
</evidence>
<dbReference type="GO" id="GO:0000166">
    <property type="term" value="F:nucleotide binding"/>
    <property type="evidence" value="ECO:0007669"/>
    <property type="project" value="UniProtKB-KW"/>
</dbReference>
<dbReference type="AlphaFoldDB" id="A0AAW2IDE9"/>
<comment type="similarity">
    <text evidence="9">In the N-terminal section; belongs to the UPF0012 family.</text>
</comment>
<evidence type="ECO:0000256" key="5">
    <source>
        <dbReference type="ARBA" id="ARBA00022801"/>
    </source>
</evidence>
<gene>
    <name evidence="18" type="ORF">PYX00_001066</name>
</gene>
<evidence type="ECO:0000256" key="4">
    <source>
        <dbReference type="ARBA" id="ARBA00022741"/>
    </source>
</evidence>
<dbReference type="EC" id="3.6.1.29" evidence="3"/>
<evidence type="ECO:0000256" key="6">
    <source>
        <dbReference type="ARBA" id="ARBA00023268"/>
    </source>
</evidence>
<dbReference type="SUPFAM" id="SSF54197">
    <property type="entry name" value="HIT-like"/>
    <property type="match status" value="1"/>
</dbReference>
<feature type="domain" description="CN hydrolase" evidence="16">
    <location>
        <begin position="2"/>
        <end position="252"/>
    </location>
</feature>
<dbReference type="Pfam" id="PF00795">
    <property type="entry name" value="CN_hydrolase"/>
    <property type="match status" value="1"/>
</dbReference>
<comment type="caution">
    <text evidence="18">The sequence shown here is derived from an EMBL/GenBank/DDBJ whole genome shotgun (WGS) entry which is preliminary data.</text>
</comment>
<feature type="binding site" evidence="12">
    <location>
        <position position="315"/>
    </location>
    <ligand>
        <name>substrate</name>
    </ligand>
</feature>
<comment type="subunit">
    <text evidence="2">Homotetramer.</text>
</comment>
<dbReference type="InterPro" id="IPR011146">
    <property type="entry name" value="HIT-like"/>
</dbReference>
<name>A0AAW2IDE9_9NEOP</name>
<dbReference type="Gene3D" id="3.30.428.10">
    <property type="entry name" value="HIT-like"/>
    <property type="match status" value="1"/>
</dbReference>
<feature type="binding site" evidence="12">
    <location>
        <position position="386"/>
    </location>
    <ligand>
        <name>substrate</name>
    </ligand>
</feature>
<dbReference type="Gene3D" id="3.60.110.10">
    <property type="entry name" value="Carbon-nitrogen hydrolase"/>
    <property type="match status" value="1"/>
</dbReference>
<dbReference type="SUPFAM" id="SSF56317">
    <property type="entry name" value="Carbon-nitrogen hydrolase"/>
    <property type="match status" value="1"/>
</dbReference>
<dbReference type="InterPro" id="IPR036265">
    <property type="entry name" value="HIT-like_sf"/>
</dbReference>
<comment type="catalytic activity">
    <reaction evidence="7">
        <text>P(1),P(3)-bis(5'-adenosyl) triphosphate + H2O = AMP + ADP + 2 H(+)</text>
        <dbReference type="Rhea" id="RHEA:13893"/>
        <dbReference type="ChEBI" id="CHEBI:15377"/>
        <dbReference type="ChEBI" id="CHEBI:15378"/>
        <dbReference type="ChEBI" id="CHEBI:58529"/>
        <dbReference type="ChEBI" id="CHEBI:456215"/>
        <dbReference type="ChEBI" id="CHEBI:456216"/>
        <dbReference type="EC" id="3.6.1.29"/>
    </reaction>
</comment>
<evidence type="ECO:0000256" key="10">
    <source>
        <dbReference type="ARBA" id="ARBA00069577"/>
    </source>
</evidence>
<keyword evidence="5" id="KW-0378">Hydrolase</keyword>
<dbReference type="GO" id="GO:0047710">
    <property type="term" value="F:bis(5'-adenosyl)-triphosphatase activity"/>
    <property type="evidence" value="ECO:0007669"/>
    <property type="project" value="UniProtKB-EC"/>
</dbReference>
<dbReference type="GO" id="GO:0016811">
    <property type="term" value="F:hydrolase activity, acting on carbon-nitrogen (but not peptide) bonds, in linear amides"/>
    <property type="evidence" value="ECO:0007669"/>
    <property type="project" value="InterPro"/>
</dbReference>
<dbReference type="InterPro" id="IPR036526">
    <property type="entry name" value="C-N_Hydrolase_sf"/>
</dbReference>
<feature type="active site" description="Tele-AMP-histidine intermediate" evidence="11">
    <location>
        <position position="384"/>
    </location>
</feature>
<reference evidence="18" key="1">
    <citation type="journal article" date="2024" name="Gigascience">
        <title>Chromosome-level genome of the poultry shaft louse Menopon gallinae provides insight into the host-switching and adaptive evolution of parasitic lice.</title>
        <authorList>
            <person name="Xu Y."/>
            <person name="Ma L."/>
            <person name="Liu S."/>
            <person name="Liang Y."/>
            <person name="Liu Q."/>
            <person name="He Z."/>
            <person name="Tian L."/>
            <person name="Duan Y."/>
            <person name="Cai W."/>
            <person name="Li H."/>
            <person name="Song F."/>
        </authorList>
    </citation>
    <scope>NUCLEOTIDE SEQUENCE</scope>
    <source>
        <strain evidence="18">Cailab_2023a</strain>
    </source>
</reference>
<dbReference type="InterPro" id="IPR001110">
    <property type="entry name" value="UPF0012_CS"/>
</dbReference>
<feature type="domain" description="HIT" evidence="17">
    <location>
        <begin position="289"/>
        <end position="397"/>
    </location>
</feature>
<dbReference type="PROSITE" id="PS51084">
    <property type="entry name" value="HIT_2"/>
    <property type="match status" value="1"/>
</dbReference>
<dbReference type="InterPro" id="IPR045254">
    <property type="entry name" value="Nit1/2_C-N_Hydrolase"/>
</dbReference>
<dbReference type="FunFam" id="3.60.110.10:FF:000005">
    <property type="entry name" value="nitrilase homolog 1 isoform X1"/>
    <property type="match status" value="1"/>
</dbReference>
<dbReference type="PROSITE" id="PS00892">
    <property type="entry name" value="HIT_1"/>
    <property type="match status" value="1"/>
</dbReference>
<dbReference type="EMBL" id="JARGDH010000001">
    <property type="protein sequence ID" value="KAL0279535.1"/>
    <property type="molecule type" value="Genomic_DNA"/>
</dbReference>
<evidence type="ECO:0000259" key="16">
    <source>
        <dbReference type="PROSITE" id="PS50263"/>
    </source>
</evidence>
<dbReference type="PROSITE" id="PS50263">
    <property type="entry name" value="CN_HYDROLASE"/>
    <property type="match status" value="1"/>
</dbReference>
<evidence type="ECO:0000256" key="11">
    <source>
        <dbReference type="PIRSR" id="PIRSR639383-1"/>
    </source>
</evidence>